<dbReference type="RefSeq" id="WP_096360698.1">
    <property type="nucleotide sequence ID" value="NZ_AP014879.1"/>
</dbReference>
<reference evidence="2 3" key="1">
    <citation type="submission" date="2015-05" db="EMBL/GenBank/DDBJ databases">
        <title>Complete genome sequence of a sulfur-oxidizing gammaproteobacterium strain HA5.</title>
        <authorList>
            <person name="Miura A."/>
            <person name="Kojima H."/>
            <person name="Fukui M."/>
        </authorList>
    </citation>
    <scope>NUCLEOTIDE SEQUENCE [LARGE SCALE GENOMIC DNA]</scope>
    <source>
        <strain evidence="2 3">HA5</strain>
    </source>
</reference>
<gene>
    <name evidence="2" type="ORF">SCL_1587</name>
</gene>
<name>A0A1B4XGF0_9GAMM</name>
<evidence type="ECO:0000313" key="3">
    <source>
        <dbReference type="Proteomes" id="UP000243180"/>
    </source>
</evidence>
<keyword evidence="1" id="KW-0732">Signal</keyword>
<dbReference type="Proteomes" id="UP000243180">
    <property type="component" value="Chromosome"/>
</dbReference>
<dbReference type="AlphaFoldDB" id="A0A1B4XGF0"/>
<protein>
    <recommendedName>
        <fullName evidence="4">IPTL-CTERM protein sorting domain-containing protein</fullName>
    </recommendedName>
</protein>
<evidence type="ECO:0000256" key="1">
    <source>
        <dbReference type="SAM" id="SignalP"/>
    </source>
</evidence>
<evidence type="ECO:0000313" key="2">
    <source>
        <dbReference type="EMBL" id="BAV33892.1"/>
    </source>
</evidence>
<dbReference type="OrthoDB" id="5762010at2"/>
<feature type="signal peptide" evidence="1">
    <location>
        <begin position="1"/>
        <end position="30"/>
    </location>
</feature>
<keyword evidence="3" id="KW-1185">Reference proteome</keyword>
<dbReference type="KEGG" id="slim:SCL_1587"/>
<evidence type="ECO:0008006" key="4">
    <source>
        <dbReference type="Google" id="ProtNLM"/>
    </source>
</evidence>
<sequence length="466" mass="48388">MSKTNHISIKQLLCATAFLVLWGAAPAANAAVSATNSNFTMLDGTGATVGGTNDVVFTWDGTLNTDVNTAVSNATISSVTPFFGINWTAYNVKIYGPGTYTISTADTAGQAGCPTVLQANCASGGDYTVTVPAGRIMTHMKFAWGSTEGIDVIDVWTPGNWSVLNPGNPIYRGAGGIYAGPVYSLVSTDWDSDGIAGGAMVDGPFQGFNANFNIPAVSNTTNNNFTMLDGTGATVGGTNDVVFTWDGTLNTDVNTAVSNATISSVTPFFGINWTAYNVKIYGPGTYTISTADTAGQAGCPTVLQANCASGGDYTVTVPAGRIMTHMKFAWGSTEGIDVIDVWTPGNWSVLNPGNPIYRGAGGIYAGPVYSLVSTDWDSDGIAGGAMVDGPFQGFNANFNVNAGGVTTIVCTDCTDPNQTAPEPSTAGGCSISTKPVNARERGDWWLVAGFLAWLGLIINRRKTLKN</sequence>
<dbReference type="InParanoid" id="A0A1B4XGF0"/>
<feature type="chain" id="PRO_5008572519" description="IPTL-CTERM protein sorting domain-containing protein" evidence="1">
    <location>
        <begin position="31"/>
        <end position="466"/>
    </location>
</feature>
<accession>A0A1B4XGF0</accession>
<organism evidence="2 3">
    <name type="scientific">Sulfuricaulis limicola</name>
    <dbReference type="NCBI Taxonomy" id="1620215"/>
    <lineage>
        <taxon>Bacteria</taxon>
        <taxon>Pseudomonadati</taxon>
        <taxon>Pseudomonadota</taxon>
        <taxon>Gammaproteobacteria</taxon>
        <taxon>Acidiferrobacterales</taxon>
        <taxon>Acidiferrobacteraceae</taxon>
        <taxon>Sulfuricaulis</taxon>
    </lineage>
</organism>
<dbReference type="EMBL" id="AP014879">
    <property type="protein sequence ID" value="BAV33892.1"/>
    <property type="molecule type" value="Genomic_DNA"/>
</dbReference>
<proteinExistence type="predicted"/>